<dbReference type="Proteomes" id="UP000699691">
    <property type="component" value="Unassembled WGS sequence"/>
</dbReference>
<dbReference type="SUPFAM" id="SSF55681">
    <property type="entry name" value="Class II aaRS and biotin synthetases"/>
    <property type="match status" value="1"/>
</dbReference>
<dbReference type="Pfam" id="PF01409">
    <property type="entry name" value="tRNA-synt_2d"/>
    <property type="match status" value="1"/>
</dbReference>
<keyword evidence="10 13" id="KW-0648">Protein biosynthesis</keyword>
<dbReference type="Pfam" id="PF02912">
    <property type="entry name" value="Phe_tRNA-synt_N"/>
    <property type="match status" value="1"/>
</dbReference>
<feature type="domain" description="Aminoacyl-transfer RNA synthetases class-II family profile" evidence="14">
    <location>
        <begin position="184"/>
        <end position="325"/>
    </location>
</feature>
<comment type="cofactor">
    <cofactor evidence="13">
        <name>Mg(2+)</name>
        <dbReference type="ChEBI" id="CHEBI:18420"/>
    </cofactor>
    <text evidence="13">Binds 2 magnesium ions per tetramer.</text>
</comment>
<dbReference type="PROSITE" id="PS50862">
    <property type="entry name" value="AA_TRNA_LIGASE_II"/>
    <property type="match status" value="1"/>
</dbReference>
<evidence type="ECO:0000256" key="10">
    <source>
        <dbReference type="ARBA" id="ARBA00022917"/>
    </source>
</evidence>
<dbReference type="HAMAP" id="MF_00281">
    <property type="entry name" value="Phe_tRNA_synth_alpha1"/>
    <property type="match status" value="1"/>
</dbReference>
<evidence type="ECO:0000256" key="6">
    <source>
        <dbReference type="ARBA" id="ARBA00022723"/>
    </source>
</evidence>
<dbReference type="CDD" id="cd00496">
    <property type="entry name" value="PheRS_alpha_core"/>
    <property type="match status" value="1"/>
</dbReference>
<dbReference type="EC" id="6.1.1.20" evidence="13"/>
<evidence type="ECO:0000256" key="1">
    <source>
        <dbReference type="ARBA" id="ARBA00004496"/>
    </source>
</evidence>
<evidence type="ECO:0000256" key="11">
    <source>
        <dbReference type="ARBA" id="ARBA00023146"/>
    </source>
</evidence>
<dbReference type="GO" id="GO:0006432">
    <property type="term" value="P:phenylalanyl-tRNA aminoacylation"/>
    <property type="evidence" value="ECO:0007669"/>
    <property type="project" value="UniProtKB-UniRule"/>
</dbReference>
<keyword evidence="5 13" id="KW-0436">Ligase</keyword>
<dbReference type="InterPro" id="IPR022911">
    <property type="entry name" value="Phe_tRNA_ligase_alpha1_bac"/>
</dbReference>
<evidence type="ECO:0000256" key="7">
    <source>
        <dbReference type="ARBA" id="ARBA00022741"/>
    </source>
</evidence>
<evidence type="ECO:0000256" key="12">
    <source>
        <dbReference type="ARBA" id="ARBA00049255"/>
    </source>
</evidence>
<dbReference type="GO" id="GO:0005737">
    <property type="term" value="C:cytoplasm"/>
    <property type="evidence" value="ECO:0007669"/>
    <property type="project" value="UniProtKB-SubCell"/>
</dbReference>
<keyword evidence="11 13" id="KW-0030">Aminoacyl-tRNA synthetase</keyword>
<dbReference type="InterPro" id="IPR002319">
    <property type="entry name" value="Phenylalanyl-tRNA_Synthase"/>
</dbReference>
<sequence>MDVNQLITQLKQVEIHITNEITAAQTQQELNNVKLTYLSKKGPLKDLQKQLADLKDGDKSTFGKELNATLSKLQDTYNKQEQHLTQQKIISLKQKEWQDATLPGKKQHIGHLHPITHMREEAEDIFQRMGFTIVEPRTIDSDYNVFEALNIPVGHPARDMWDTFWTQNGYIPITHTSAMQHRIIKGNDVPIRAIVPGRCFRQEATDATHEHTFYQIEGVYVDKNITITDLIGTLKTFLSAFYERDVQLRIQPSYFPFVEPGLEIMIDCAICKGKEGYCSTCRGQRWIELVPAGSIHPNVLEMAGLDPEEYSGFAWGMGLDRLVMIKYGIEDLRWFHSGDLRFLQQF</sequence>
<dbReference type="PANTHER" id="PTHR11538:SF41">
    <property type="entry name" value="PHENYLALANINE--TRNA LIGASE, MITOCHONDRIAL"/>
    <property type="match status" value="1"/>
</dbReference>
<dbReference type="InterPro" id="IPR004188">
    <property type="entry name" value="Phe-tRNA_ligase_II_N"/>
</dbReference>
<accession>A0A955RWU7</accession>
<feature type="binding site" evidence="13">
    <location>
        <position position="259"/>
    </location>
    <ligand>
        <name>Mg(2+)</name>
        <dbReference type="ChEBI" id="CHEBI:18420"/>
        <note>shared with beta subunit</note>
    </ligand>
</feature>
<evidence type="ECO:0000256" key="13">
    <source>
        <dbReference type="HAMAP-Rule" id="MF_00281"/>
    </source>
</evidence>
<keyword evidence="6 13" id="KW-0479">Metal-binding</keyword>
<evidence type="ECO:0000313" key="16">
    <source>
        <dbReference type="Proteomes" id="UP000699691"/>
    </source>
</evidence>
<evidence type="ECO:0000256" key="8">
    <source>
        <dbReference type="ARBA" id="ARBA00022840"/>
    </source>
</evidence>
<evidence type="ECO:0000313" key="15">
    <source>
        <dbReference type="EMBL" id="MCA9397616.1"/>
    </source>
</evidence>
<dbReference type="SUPFAM" id="SSF46589">
    <property type="entry name" value="tRNA-binding arm"/>
    <property type="match status" value="1"/>
</dbReference>
<dbReference type="GO" id="GO:0005524">
    <property type="term" value="F:ATP binding"/>
    <property type="evidence" value="ECO:0007669"/>
    <property type="project" value="UniProtKB-UniRule"/>
</dbReference>
<dbReference type="InterPro" id="IPR010978">
    <property type="entry name" value="tRNA-bd_arm"/>
</dbReference>
<dbReference type="InterPro" id="IPR006195">
    <property type="entry name" value="aa-tRNA-synth_II"/>
</dbReference>
<dbReference type="PANTHER" id="PTHR11538">
    <property type="entry name" value="PHENYLALANYL-TRNA SYNTHETASE"/>
    <property type="match status" value="1"/>
</dbReference>
<comment type="catalytic activity">
    <reaction evidence="12 13">
        <text>tRNA(Phe) + L-phenylalanine + ATP = L-phenylalanyl-tRNA(Phe) + AMP + diphosphate + H(+)</text>
        <dbReference type="Rhea" id="RHEA:19413"/>
        <dbReference type="Rhea" id="RHEA-COMP:9668"/>
        <dbReference type="Rhea" id="RHEA-COMP:9699"/>
        <dbReference type="ChEBI" id="CHEBI:15378"/>
        <dbReference type="ChEBI" id="CHEBI:30616"/>
        <dbReference type="ChEBI" id="CHEBI:33019"/>
        <dbReference type="ChEBI" id="CHEBI:58095"/>
        <dbReference type="ChEBI" id="CHEBI:78442"/>
        <dbReference type="ChEBI" id="CHEBI:78531"/>
        <dbReference type="ChEBI" id="CHEBI:456215"/>
        <dbReference type="EC" id="6.1.1.20"/>
    </reaction>
</comment>
<keyword evidence="9 13" id="KW-0460">Magnesium</keyword>
<dbReference type="InterPro" id="IPR045864">
    <property type="entry name" value="aa-tRNA-synth_II/BPL/LPL"/>
</dbReference>
<gene>
    <name evidence="13 15" type="primary">pheS</name>
    <name evidence="15" type="ORF">KC573_02205</name>
</gene>
<keyword evidence="8 13" id="KW-0067">ATP-binding</keyword>
<reference evidence="15" key="1">
    <citation type="submission" date="2020-04" db="EMBL/GenBank/DDBJ databases">
        <authorList>
            <person name="Zhang T."/>
        </authorList>
    </citation>
    <scope>NUCLEOTIDE SEQUENCE</scope>
    <source>
        <strain evidence="15">HKST-UBA02</strain>
    </source>
</reference>
<comment type="subcellular location">
    <subcellularLocation>
        <location evidence="1 13">Cytoplasm</location>
    </subcellularLocation>
</comment>
<protein>
    <recommendedName>
        <fullName evidence="13">Phenylalanine--tRNA ligase alpha subunit</fullName>
        <ecNumber evidence="13">6.1.1.20</ecNumber>
    </recommendedName>
    <alternativeName>
        <fullName evidence="13">Phenylalanyl-tRNA synthetase alpha subunit</fullName>
        <shortName evidence="13">PheRS</shortName>
    </alternativeName>
</protein>
<dbReference type="EMBL" id="JAGQKY010000081">
    <property type="protein sequence ID" value="MCA9397616.1"/>
    <property type="molecule type" value="Genomic_DNA"/>
</dbReference>
<dbReference type="GO" id="GO:0004826">
    <property type="term" value="F:phenylalanine-tRNA ligase activity"/>
    <property type="evidence" value="ECO:0007669"/>
    <property type="project" value="UniProtKB-UniRule"/>
</dbReference>
<keyword evidence="7 13" id="KW-0547">Nucleotide-binding</keyword>
<comment type="subunit">
    <text evidence="3 13">Tetramer of two alpha and two beta subunits.</text>
</comment>
<proteinExistence type="inferred from homology"/>
<evidence type="ECO:0000259" key="14">
    <source>
        <dbReference type="PROSITE" id="PS50862"/>
    </source>
</evidence>
<evidence type="ECO:0000256" key="3">
    <source>
        <dbReference type="ARBA" id="ARBA00011209"/>
    </source>
</evidence>
<dbReference type="GO" id="GO:0000049">
    <property type="term" value="F:tRNA binding"/>
    <property type="evidence" value="ECO:0007669"/>
    <property type="project" value="InterPro"/>
</dbReference>
<evidence type="ECO:0000256" key="4">
    <source>
        <dbReference type="ARBA" id="ARBA00022490"/>
    </source>
</evidence>
<evidence type="ECO:0000256" key="9">
    <source>
        <dbReference type="ARBA" id="ARBA00022842"/>
    </source>
</evidence>
<keyword evidence="4 13" id="KW-0963">Cytoplasm</keyword>
<dbReference type="Gene3D" id="3.30.930.10">
    <property type="entry name" value="Bira Bifunctional Protein, Domain 2"/>
    <property type="match status" value="1"/>
</dbReference>
<comment type="similarity">
    <text evidence="2 13">Belongs to the class-II aminoacyl-tRNA synthetase family. Phe-tRNA synthetase alpha subunit type 1 subfamily.</text>
</comment>
<dbReference type="GO" id="GO:0000287">
    <property type="term" value="F:magnesium ion binding"/>
    <property type="evidence" value="ECO:0007669"/>
    <property type="project" value="UniProtKB-UniRule"/>
</dbReference>
<name>A0A955RWU7_UNCKA</name>
<organism evidence="15 16">
    <name type="scientific">candidate division WWE3 bacterium</name>
    <dbReference type="NCBI Taxonomy" id="2053526"/>
    <lineage>
        <taxon>Bacteria</taxon>
        <taxon>Katanobacteria</taxon>
    </lineage>
</organism>
<evidence type="ECO:0000256" key="5">
    <source>
        <dbReference type="ARBA" id="ARBA00022598"/>
    </source>
</evidence>
<comment type="caution">
    <text evidence="15">The sequence shown here is derived from an EMBL/GenBank/DDBJ whole genome shotgun (WGS) entry which is preliminary data.</text>
</comment>
<dbReference type="AlphaFoldDB" id="A0A955RWU7"/>
<reference evidence="15" key="2">
    <citation type="journal article" date="2021" name="Microbiome">
        <title>Successional dynamics and alternative stable states in a saline activated sludge microbial community over 9 years.</title>
        <authorList>
            <person name="Wang Y."/>
            <person name="Ye J."/>
            <person name="Ju F."/>
            <person name="Liu L."/>
            <person name="Boyd J.A."/>
            <person name="Deng Y."/>
            <person name="Parks D.H."/>
            <person name="Jiang X."/>
            <person name="Yin X."/>
            <person name="Woodcroft B.J."/>
            <person name="Tyson G.W."/>
            <person name="Hugenholtz P."/>
            <person name="Polz M.F."/>
            <person name="Zhang T."/>
        </authorList>
    </citation>
    <scope>NUCLEOTIDE SEQUENCE</scope>
    <source>
        <strain evidence="15">HKST-UBA02</strain>
    </source>
</reference>
<evidence type="ECO:0000256" key="2">
    <source>
        <dbReference type="ARBA" id="ARBA00010207"/>
    </source>
</evidence>